<keyword evidence="1" id="KW-0808">Transferase</keyword>
<proteinExistence type="predicted"/>
<gene>
    <name evidence="3" type="ORF">NV381_11305</name>
</gene>
<keyword evidence="3" id="KW-0489">Methyltransferase</keyword>
<dbReference type="PANTHER" id="PTHR43861">
    <property type="entry name" value="TRANS-ACONITATE 2-METHYLTRANSFERASE-RELATED"/>
    <property type="match status" value="1"/>
</dbReference>
<evidence type="ECO:0000313" key="3">
    <source>
        <dbReference type="EMBL" id="MCR8631793.1"/>
    </source>
</evidence>
<reference evidence="3 4" key="1">
    <citation type="submission" date="2022-08" db="EMBL/GenBank/DDBJ databases">
        <title>Paenibacillus endoradicis sp. nov., Paenibacillus radicibacter sp. nov and Paenibacillus pararadicis sp. nov., three cold-adapted plant growth-promoting bacteria isolated from root of Larix gmelinii in Great Khingan.</title>
        <authorList>
            <person name="Xue H."/>
        </authorList>
    </citation>
    <scope>NUCLEOTIDE SEQUENCE [LARGE SCALE GENOMIC DNA]</scope>
    <source>
        <strain evidence="3 4">N5-1-1-5</strain>
    </source>
</reference>
<feature type="domain" description="Methyltransferase" evidence="2">
    <location>
        <begin position="39"/>
        <end position="138"/>
    </location>
</feature>
<dbReference type="GO" id="GO:0008168">
    <property type="term" value="F:methyltransferase activity"/>
    <property type="evidence" value="ECO:0007669"/>
    <property type="project" value="UniProtKB-KW"/>
</dbReference>
<sequence length="264" mass="30852">MEENKYKNTAHLYDLDPRNIVNDDINFYINYALRINGEILEIACGTGRVTLPLARAGYKITGIDLSEDMIAVLNEKLLKEEKGTRELVEVFIADMTNFDLGKKFPLIIIPFRAFQLLTEMDQQNSFFDRIKEHLTMDGIFIINTYKLSGQLDDSWVRPEKEDWVVEDPKSNTRVRRTHIQRAIDVSKQINYPELIYYVEEVSGRINKYVEKLAMKYYYEDQLRELLQLQGFKIEEELGYYDGRSINEGPELIFVCSQALTESCT</sequence>
<dbReference type="InterPro" id="IPR029063">
    <property type="entry name" value="SAM-dependent_MTases_sf"/>
</dbReference>
<protein>
    <submittedName>
        <fullName evidence="3">Class I SAM-dependent methyltransferase</fullName>
    </submittedName>
</protein>
<evidence type="ECO:0000256" key="1">
    <source>
        <dbReference type="ARBA" id="ARBA00022679"/>
    </source>
</evidence>
<dbReference type="InterPro" id="IPR041698">
    <property type="entry name" value="Methyltransf_25"/>
</dbReference>
<evidence type="ECO:0000259" key="2">
    <source>
        <dbReference type="Pfam" id="PF13649"/>
    </source>
</evidence>
<evidence type="ECO:0000313" key="4">
    <source>
        <dbReference type="Proteomes" id="UP001300012"/>
    </source>
</evidence>
<dbReference type="SUPFAM" id="SSF53335">
    <property type="entry name" value="S-adenosyl-L-methionine-dependent methyltransferases"/>
    <property type="match status" value="1"/>
</dbReference>
<dbReference type="GO" id="GO:0032259">
    <property type="term" value="P:methylation"/>
    <property type="evidence" value="ECO:0007669"/>
    <property type="project" value="UniProtKB-KW"/>
</dbReference>
<dbReference type="RefSeq" id="WP_258213391.1">
    <property type="nucleotide sequence ID" value="NZ_JANQBD010000007.1"/>
</dbReference>
<dbReference type="Gene3D" id="3.40.50.150">
    <property type="entry name" value="Vaccinia Virus protein VP39"/>
    <property type="match status" value="1"/>
</dbReference>
<dbReference type="Proteomes" id="UP001300012">
    <property type="component" value="Unassembled WGS sequence"/>
</dbReference>
<name>A0ABT1YF24_9BACL</name>
<dbReference type="EMBL" id="JANQBD010000007">
    <property type="protein sequence ID" value="MCR8631793.1"/>
    <property type="molecule type" value="Genomic_DNA"/>
</dbReference>
<organism evidence="3 4">
    <name type="scientific">Paenibacillus radicis</name>
    <name type="common">ex Xue et al. 2023</name>
    <dbReference type="NCBI Taxonomy" id="2972489"/>
    <lineage>
        <taxon>Bacteria</taxon>
        <taxon>Bacillati</taxon>
        <taxon>Bacillota</taxon>
        <taxon>Bacilli</taxon>
        <taxon>Bacillales</taxon>
        <taxon>Paenibacillaceae</taxon>
        <taxon>Paenibacillus</taxon>
    </lineage>
</organism>
<keyword evidence="4" id="KW-1185">Reference proteome</keyword>
<accession>A0ABT1YF24</accession>
<dbReference type="Pfam" id="PF13649">
    <property type="entry name" value="Methyltransf_25"/>
    <property type="match status" value="1"/>
</dbReference>
<comment type="caution">
    <text evidence="3">The sequence shown here is derived from an EMBL/GenBank/DDBJ whole genome shotgun (WGS) entry which is preliminary data.</text>
</comment>
<dbReference type="Gene3D" id="2.20.130.10">
    <property type="entry name" value="CAC2371-like domains"/>
    <property type="match status" value="1"/>
</dbReference>
<dbReference type="CDD" id="cd02440">
    <property type="entry name" value="AdoMet_MTases"/>
    <property type="match status" value="1"/>
</dbReference>